<dbReference type="EMBL" id="CADCVL010000050">
    <property type="protein sequence ID" value="CAA9466027.1"/>
    <property type="molecule type" value="Genomic_DNA"/>
</dbReference>
<evidence type="ECO:0000313" key="2">
    <source>
        <dbReference type="EMBL" id="CAA9466027.1"/>
    </source>
</evidence>
<reference evidence="2" key="1">
    <citation type="submission" date="2020-02" db="EMBL/GenBank/DDBJ databases">
        <authorList>
            <person name="Meier V. D."/>
        </authorList>
    </citation>
    <scope>NUCLEOTIDE SEQUENCE</scope>
    <source>
        <strain evidence="2">AVDCRST_MAG65</strain>
    </source>
</reference>
<organism evidence="2">
    <name type="scientific">uncultured Solirubrobacteraceae bacterium</name>
    <dbReference type="NCBI Taxonomy" id="1162706"/>
    <lineage>
        <taxon>Bacteria</taxon>
        <taxon>Bacillati</taxon>
        <taxon>Actinomycetota</taxon>
        <taxon>Thermoleophilia</taxon>
        <taxon>Solirubrobacterales</taxon>
        <taxon>Solirubrobacteraceae</taxon>
        <taxon>environmental samples</taxon>
    </lineage>
</organism>
<feature type="region of interest" description="Disordered" evidence="1">
    <location>
        <begin position="1"/>
        <end position="52"/>
    </location>
</feature>
<sequence>MEKPARTGERPAGSRLGADLRTTAPLPPRRLRARAAGGGSGLPASLRAFDTL</sequence>
<feature type="compositionally biased region" description="Low complexity" evidence="1">
    <location>
        <begin position="42"/>
        <end position="52"/>
    </location>
</feature>
<dbReference type="AlphaFoldDB" id="A0A6J4R707"/>
<gene>
    <name evidence="2" type="ORF">AVDCRST_MAG65-293</name>
</gene>
<protein>
    <submittedName>
        <fullName evidence="2">Uncharacterized protein</fullName>
    </submittedName>
</protein>
<evidence type="ECO:0000256" key="1">
    <source>
        <dbReference type="SAM" id="MobiDB-lite"/>
    </source>
</evidence>
<name>A0A6J4R707_9ACTN</name>
<accession>A0A6J4R707</accession>
<proteinExistence type="predicted"/>